<accession>A0A383U095</accession>
<evidence type="ECO:0000256" key="1">
    <source>
        <dbReference type="SAM" id="SignalP"/>
    </source>
</evidence>
<name>A0A383U095_9FLAO</name>
<evidence type="ECO:0000313" key="4">
    <source>
        <dbReference type="Proteomes" id="UP000262142"/>
    </source>
</evidence>
<keyword evidence="4" id="KW-1185">Reference proteome</keyword>
<feature type="domain" description="Trimeric autotransporter adhesin YadA-like head" evidence="2">
    <location>
        <begin position="322"/>
        <end position="341"/>
    </location>
</feature>
<feature type="domain" description="Trimeric autotransporter adhesin YadA-like head" evidence="2">
    <location>
        <begin position="226"/>
        <end position="244"/>
    </location>
</feature>
<dbReference type="InterPro" id="IPR008640">
    <property type="entry name" value="Adhesin_Head_dom"/>
</dbReference>
<dbReference type="Pfam" id="PF05658">
    <property type="entry name" value="YadA_head"/>
    <property type="match status" value="3"/>
</dbReference>
<gene>
    <name evidence="3" type="ORF">SAMEA104719789_01035</name>
</gene>
<keyword evidence="1" id="KW-0732">Signal</keyword>
<dbReference type="CDD" id="cd12820">
    <property type="entry name" value="LbR_YadA-like"/>
    <property type="match status" value="1"/>
</dbReference>
<dbReference type="SUPFAM" id="SSF101967">
    <property type="entry name" value="Adhesin YadA, collagen-binding domain"/>
    <property type="match status" value="1"/>
</dbReference>
<dbReference type="InterPro" id="IPR011049">
    <property type="entry name" value="Serralysin-like_metalloprot_C"/>
</dbReference>
<feature type="domain" description="Trimeric autotransporter adhesin YadA-like head" evidence="2">
    <location>
        <begin position="256"/>
        <end position="276"/>
    </location>
</feature>
<dbReference type="Proteomes" id="UP000262142">
    <property type="component" value="Unassembled WGS sequence"/>
</dbReference>
<dbReference type="RefSeq" id="WP_119059363.1">
    <property type="nucleotide sequence ID" value="NZ_UNSC01000004.1"/>
</dbReference>
<proteinExistence type="predicted"/>
<dbReference type="AlphaFoldDB" id="A0A383U095"/>
<dbReference type="OrthoDB" id="1242646at2"/>
<feature type="chain" id="PRO_5016962882" evidence="1">
    <location>
        <begin position="19"/>
        <end position="416"/>
    </location>
</feature>
<evidence type="ECO:0000259" key="2">
    <source>
        <dbReference type="Pfam" id="PF05658"/>
    </source>
</evidence>
<organism evidence="3 4">
    <name type="scientific">Candidatus Ornithobacterium hominis</name>
    <dbReference type="NCBI Taxonomy" id="2497989"/>
    <lineage>
        <taxon>Bacteria</taxon>
        <taxon>Pseudomonadati</taxon>
        <taxon>Bacteroidota</taxon>
        <taxon>Flavobacteriia</taxon>
        <taxon>Flavobacteriales</taxon>
        <taxon>Weeksellaceae</taxon>
        <taxon>Ornithobacterium</taxon>
    </lineage>
</organism>
<feature type="signal peptide" evidence="1">
    <location>
        <begin position="1"/>
        <end position="18"/>
    </location>
</feature>
<dbReference type="Gene3D" id="2.150.10.10">
    <property type="entry name" value="Serralysin-like metalloprotease, C-terminal"/>
    <property type="match status" value="2"/>
</dbReference>
<evidence type="ECO:0000313" key="3">
    <source>
        <dbReference type="EMBL" id="SZD72920.1"/>
    </source>
</evidence>
<protein>
    <submittedName>
        <fullName evidence="3">Hep_Hag</fullName>
    </submittedName>
</protein>
<dbReference type="GO" id="GO:0019867">
    <property type="term" value="C:outer membrane"/>
    <property type="evidence" value="ECO:0007669"/>
    <property type="project" value="InterPro"/>
</dbReference>
<sequence length="416" mass="42694">MKKLLFSLAVLSAVAATAQVGINTDAPEATLQVKAKNTNGNTPEGILTPQVTGEALTAMLANLGAEQNGMLVYVTSPATTLTEENYTQLPDPTIANVTTPGYYRFNFDATTGNKSFVKLEPSGLQKTLDTNQLDGSTRYTSYGFVDAKRRPLITYDADGEGEIYGGNIGGIDMTIPFESTADNVGVFGLNSIGIGHDVKLKGNRSVAIGYGAEVFDPHQGNFYGLTAIGANSKAYGGHAIAIGGATAGIKDTGNHGTIAIGLSTKATGHYSTAIGSAEATGERSLAIHGVAEAEESIAISGEAKAPHGIAIGGYVDTNAPHGIAIGPGAVAYVEGGIAIGASRADERFPIMIGIESSGVPKLAMSKDGDLHVISTGAGEPETTTGIVLESPDGTAWRITVSDSGKLVVKEHVGDRP</sequence>
<reference evidence="3 4" key="1">
    <citation type="submission" date="2018-09" db="EMBL/GenBank/DDBJ databases">
        <authorList>
            <consortium name="Pathogen Informatics"/>
        </authorList>
    </citation>
    <scope>NUCLEOTIDE SEQUENCE [LARGE SCALE GENOMIC DNA]</scope>
    <source>
        <strain evidence="3 4">OH-22767</strain>
    </source>
</reference>
<dbReference type="EMBL" id="UNSC01000004">
    <property type="protein sequence ID" value="SZD72920.1"/>
    <property type="molecule type" value="Genomic_DNA"/>
</dbReference>